<dbReference type="OrthoDB" id="4829395at2"/>
<protein>
    <submittedName>
        <fullName evidence="1">Uncharacterized protein</fullName>
    </submittedName>
</protein>
<comment type="caution">
    <text evidence="1">The sequence shown here is derived from an EMBL/GenBank/DDBJ whole genome shotgun (WGS) entry which is preliminary data.</text>
</comment>
<sequence>MPCPPDARYAKWLVTRTENPPGQSILEPRRRAIAWGALYDGRHVSVPVWAVARARGWVCVEQKVDVHETWLAWLPAEDVQPV</sequence>
<proteinExistence type="predicted"/>
<dbReference type="RefSeq" id="WP_118766379.1">
    <property type="nucleotide sequence ID" value="NZ_QWKP01000148.1"/>
</dbReference>
<dbReference type="AlphaFoldDB" id="A0A413RNS4"/>
<name>A0A413RNS4_9CELL</name>
<organism evidence="1 2">
    <name type="scientific">Cellulomonas rhizosphaerae</name>
    <dbReference type="NCBI Taxonomy" id="2293719"/>
    <lineage>
        <taxon>Bacteria</taxon>
        <taxon>Bacillati</taxon>
        <taxon>Actinomycetota</taxon>
        <taxon>Actinomycetes</taxon>
        <taxon>Micrococcales</taxon>
        <taxon>Cellulomonadaceae</taxon>
        <taxon>Cellulomonas</taxon>
    </lineage>
</organism>
<dbReference type="EMBL" id="QWKP01000148">
    <property type="protein sequence ID" value="RHA43669.1"/>
    <property type="molecule type" value="Genomic_DNA"/>
</dbReference>
<keyword evidence="2" id="KW-1185">Reference proteome</keyword>
<evidence type="ECO:0000313" key="1">
    <source>
        <dbReference type="EMBL" id="RHA43669.1"/>
    </source>
</evidence>
<reference evidence="1 2" key="1">
    <citation type="submission" date="2018-08" db="EMBL/GenBank/DDBJ databases">
        <title>Cellulomonas rhizosphaerae sp. nov., a novel actinomycete isolated from soil.</title>
        <authorList>
            <person name="Tian Y."/>
        </authorList>
    </citation>
    <scope>NUCLEOTIDE SEQUENCE [LARGE SCALE GENOMIC DNA]</scope>
    <source>
        <strain evidence="1 2">NEAU-TCZ24</strain>
    </source>
</reference>
<dbReference type="Proteomes" id="UP000283374">
    <property type="component" value="Unassembled WGS sequence"/>
</dbReference>
<accession>A0A413RNS4</accession>
<evidence type="ECO:0000313" key="2">
    <source>
        <dbReference type="Proteomes" id="UP000283374"/>
    </source>
</evidence>
<gene>
    <name evidence="1" type="ORF">D1825_05140</name>
</gene>